<name>A0ABN7WE60_GIGMA</name>
<protein>
    <submittedName>
        <fullName evidence="2">35402_t:CDS:1</fullName>
    </submittedName>
</protein>
<accession>A0ABN7WE60</accession>
<reference evidence="2 3" key="1">
    <citation type="submission" date="2021-06" db="EMBL/GenBank/DDBJ databases">
        <authorList>
            <person name="Kallberg Y."/>
            <person name="Tangrot J."/>
            <person name="Rosling A."/>
        </authorList>
    </citation>
    <scope>NUCLEOTIDE SEQUENCE [LARGE SCALE GENOMIC DNA]</scope>
    <source>
        <strain evidence="2 3">120-4 pot B 10/14</strain>
    </source>
</reference>
<feature type="non-terminal residue" evidence="2">
    <location>
        <position position="225"/>
    </location>
</feature>
<keyword evidence="1" id="KW-0175">Coiled coil</keyword>
<sequence>MPCPTSRQKKAIKAYEAKVHKHSANNSEAENSNDIGNLSVCDEPIENNNAENIVKKLQDAVNKYYQEHHSNQTRRLRYLGNSVCTKRRKRQQQFNEEQLENEDQLEEVNEDEKNIGGLLEDEIEACNLLKKILAALENLALDIEKENEKLRSTSYFHEGIRYDQNMIFPSDYRILELCGKAKGLKEVLRERGLWPEKELKLKGARELMSQQPDFLAQKGQLEEII</sequence>
<comment type="caution">
    <text evidence="2">The sequence shown here is derived from an EMBL/GenBank/DDBJ whole genome shotgun (WGS) entry which is preliminary data.</text>
</comment>
<organism evidence="2 3">
    <name type="scientific">Gigaspora margarita</name>
    <dbReference type="NCBI Taxonomy" id="4874"/>
    <lineage>
        <taxon>Eukaryota</taxon>
        <taxon>Fungi</taxon>
        <taxon>Fungi incertae sedis</taxon>
        <taxon>Mucoromycota</taxon>
        <taxon>Glomeromycotina</taxon>
        <taxon>Glomeromycetes</taxon>
        <taxon>Diversisporales</taxon>
        <taxon>Gigasporaceae</taxon>
        <taxon>Gigaspora</taxon>
    </lineage>
</organism>
<keyword evidence="3" id="KW-1185">Reference proteome</keyword>
<evidence type="ECO:0000313" key="3">
    <source>
        <dbReference type="Proteomes" id="UP000789901"/>
    </source>
</evidence>
<dbReference type="EMBL" id="CAJVQB010040490">
    <property type="protein sequence ID" value="CAG8828449.1"/>
    <property type="molecule type" value="Genomic_DNA"/>
</dbReference>
<feature type="coiled-coil region" evidence="1">
    <location>
        <begin position="12"/>
        <end position="67"/>
    </location>
</feature>
<feature type="coiled-coil region" evidence="1">
    <location>
        <begin position="91"/>
        <end position="153"/>
    </location>
</feature>
<proteinExistence type="predicted"/>
<evidence type="ECO:0000313" key="2">
    <source>
        <dbReference type="EMBL" id="CAG8828449.1"/>
    </source>
</evidence>
<gene>
    <name evidence="2" type="ORF">GMARGA_LOCUS29701</name>
</gene>
<dbReference type="Proteomes" id="UP000789901">
    <property type="component" value="Unassembled WGS sequence"/>
</dbReference>
<evidence type="ECO:0000256" key="1">
    <source>
        <dbReference type="SAM" id="Coils"/>
    </source>
</evidence>